<name>A0ABM9UAU3_9RHOB</name>
<comment type="caution">
    <text evidence="1">The sequence shown here is derived from an EMBL/GenBank/DDBJ whole genome shotgun (WGS) entry which is preliminary data.</text>
</comment>
<dbReference type="EMBL" id="CYSB01000008">
    <property type="protein sequence ID" value="CUH63562.1"/>
    <property type="molecule type" value="Genomic_DNA"/>
</dbReference>
<gene>
    <name evidence="1" type="ORF">TL5118_00511</name>
</gene>
<keyword evidence="2" id="KW-1185">Reference proteome</keyword>
<proteinExistence type="predicted"/>
<organism evidence="1 2">
    <name type="scientific">Thalassovita autumnalis</name>
    <dbReference type="NCBI Taxonomy" id="2072972"/>
    <lineage>
        <taxon>Bacteria</taxon>
        <taxon>Pseudomonadati</taxon>
        <taxon>Pseudomonadota</taxon>
        <taxon>Alphaproteobacteria</taxon>
        <taxon>Rhodobacterales</taxon>
        <taxon>Roseobacteraceae</taxon>
        <taxon>Thalassovita</taxon>
    </lineage>
</organism>
<evidence type="ECO:0008006" key="3">
    <source>
        <dbReference type="Google" id="ProtNLM"/>
    </source>
</evidence>
<evidence type="ECO:0000313" key="1">
    <source>
        <dbReference type="EMBL" id="CUH63562.1"/>
    </source>
</evidence>
<evidence type="ECO:0000313" key="2">
    <source>
        <dbReference type="Proteomes" id="UP000051086"/>
    </source>
</evidence>
<sequence>MRRIERQAMERSITDFDGRSVFVQKMDVWPQVSMSIVIQKRVVVAPDQYRRHPSFCGARQLSYQESTGLKIRVTIVKNVTRKHKRIDLFRYRQINDLDKGITAGLLQAISEVGIAQCYRSYG</sequence>
<reference evidence="1 2" key="1">
    <citation type="submission" date="2015-09" db="EMBL/GenBank/DDBJ databases">
        <authorList>
            <person name="Rodrigo-Torres L."/>
            <person name="Arahal D.R."/>
        </authorList>
    </citation>
    <scope>NUCLEOTIDE SEQUENCE [LARGE SCALE GENOMIC DNA]</scope>
    <source>
        <strain evidence="1 2">CECT 5118</strain>
    </source>
</reference>
<accession>A0ABM9UAU3</accession>
<protein>
    <recommendedName>
        <fullName evidence="3">PemK-like protein</fullName>
    </recommendedName>
</protein>
<dbReference type="Proteomes" id="UP000051086">
    <property type="component" value="Unassembled WGS sequence"/>
</dbReference>